<dbReference type="InterPro" id="IPR001638">
    <property type="entry name" value="Solute-binding_3/MltF_N"/>
</dbReference>
<organism evidence="5 6">
    <name type="scientific">Lentisphaera profundi</name>
    <dbReference type="NCBI Taxonomy" id="1658616"/>
    <lineage>
        <taxon>Bacteria</taxon>
        <taxon>Pseudomonadati</taxon>
        <taxon>Lentisphaerota</taxon>
        <taxon>Lentisphaeria</taxon>
        <taxon>Lentisphaerales</taxon>
        <taxon>Lentisphaeraceae</taxon>
        <taxon>Lentisphaera</taxon>
    </lineage>
</organism>
<dbReference type="SUPFAM" id="SSF53850">
    <property type="entry name" value="Periplasmic binding protein-like II"/>
    <property type="match status" value="1"/>
</dbReference>
<keyword evidence="3" id="KW-0998">Cell outer membrane</keyword>
<dbReference type="Proteomes" id="UP001214250">
    <property type="component" value="Chromosome 1"/>
</dbReference>
<dbReference type="CDD" id="cd13403">
    <property type="entry name" value="MLTF-like"/>
    <property type="match status" value="1"/>
</dbReference>
<sequence length="493" mass="57096">MKKNIFKIFLISLIIIPLFAFFNGSEKNALPEDHFSHEIIAHVNPQLNKWSHIKEQEILRVLVTPSRTNYFLAQGKSRGFEHDMFEEFEKGLRKSLNNPQFKIVYVPVAHNDLLPSLMQGYGDIAAAMLTITPEREKIVDFSSPYLSNISEVLIRHKSAPQIKTLEDLSGKKVFIADGSSYLSSLIKVNNHLKKQNLKPIKLVPLKGLNTDDVLELLNTGLFQYSFADHTFVDLWKSVLPDIRVHKQIFIGRDKNIAWAMRKDSPQLKKHLDTFANKNRKGSLLGNIFFKRYYQRPYWIDYSLLSNLGKLEKYKPYFIEAGEKYDFNWLFLAMQAFQESSLNPKAKSHAGAIGIMQLLPSTAKDMGVDDLYDPYQNIMGGAKYMAWIRNNYFKDLDDKNRLYFYLASYNAGFRNVQNWRKEARSLGYNPDIWFGHVEHVALQKTGLEPVCYVSNIHKAYTASSAYFRIAKEKIDSSMKLKTRLLIRQIDQIYC</sequence>
<gene>
    <name evidence="5" type="ORF">PQO03_11325</name>
</gene>
<dbReference type="Pfam" id="PF01464">
    <property type="entry name" value="SLT"/>
    <property type="match status" value="1"/>
</dbReference>
<accession>A0ABY7VSL7</accession>
<dbReference type="InterPro" id="IPR008258">
    <property type="entry name" value="Transglycosylase_SLT_dom_1"/>
</dbReference>
<reference evidence="5 6" key="1">
    <citation type="submission" date="2023-02" db="EMBL/GenBank/DDBJ databases">
        <title>Genome sequence of Lentisphaera profundi SAORIC-696.</title>
        <authorList>
            <person name="Kim e."/>
            <person name="Cho J.-C."/>
            <person name="Choi A."/>
            <person name="Kang I."/>
        </authorList>
    </citation>
    <scope>NUCLEOTIDE SEQUENCE [LARGE SCALE GENOMIC DNA]</scope>
    <source>
        <strain evidence="5 6">SAORIC-696</strain>
    </source>
</reference>
<keyword evidence="6" id="KW-1185">Reference proteome</keyword>
<proteinExistence type="predicted"/>
<dbReference type="PANTHER" id="PTHR35936">
    <property type="entry name" value="MEMBRANE-BOUND LYTIC MUREIN TRANSGLYCOSYLASE F"/>
    <property type="match status" value="1"/>
</dbReference>
<evidence type="ECO:0000313" key="5">
    <source>
        <dbReference type="EMBL" id="WDE96299.1"/>
    </source>
</evidence>
<dbReference type="SUPFAM" id="SSF53955">
    <property type="entry name" value="Lysozyme-like"/>
    <property type="match status" value="1"/>
</dbReference>
<dbReference type="Gene3D" id="1.10.530.10">
    <property type="match status" value="1"/>
</dbReference>
<evidence type="ECO:0000256" key="3">
    <source>
        <dbReference type="ARBA" id="ARBA00023237"/>
    </source>
</evidence>
<keyword evidence="3" id="KW-0472">Membrane</keyword>
<keyword evidence="2" id="KW-0732">Signal</keyword>
<dbReference type="RefSeq" id="WP_274150373.1">
    <property type="nucleotide sequence ID" value="NZ_CP117811.1"/>
</dbReference>
<feature type="domain" description="Solute-binding protein family 3/N-terminal" evidence="4">
    <location>
        <begin position="58"/>
        <end position="291"/>
    </location>
</feature>
<name>A0ABY7VSL7_9BACT</name>
<evidence type="ECO:0000256" key="2">
    <source>
        <dbReference type="ARBA" id="ARBA00022729"/>
    </source>
</evidence>
<dbReference type="CDD" id="cd01009">
    <property type="entry name" value="PBP2_YfhD_N"/>
    <property type="match status" value="1"/>
</dbReference>
<dbReference type="SMART" id="SM00062">
    <property type="entry name" value="PBPb"/>
    <property type="match status" value="1"/>
</dbReference>
<dbReference type="InterPro" id="IPR023346">
    <property type="entry name" value="Lysozyme-like_dom_sf"/>
</dbReference>
<dbReference type="PANTHER" id="PTHR35936:SF32">
    <property type="entry name" value="MEMBRANE-BOUND LYTIC MUREIN TRANSGLYCOSYLASE F"/>
    <property type="match status" value="1"/>
</dbReference>
<dbReference type="Gene3D" id="3.40.190.10">
    <property type="entry name" value="Periplasmic binding protein-like II"/>
    <property type="match status" value="2"/>
</dbReference>
<comment type="subcellular location">
    <subcellularLocation>
        <location evidence="1">Cell outer membrane</location>
        <topology evidence="1">Peripheral membrane protein</topology>
    </subcellularLocation>
</comment>
<protein>
    <submittedName>
        <fullName evidence="5">Transporter substrate-binding domain-containing protein</fullName>
    </submittedName>
</protein>
<evidence type="ECO:0000313" key="6">
    <source>
        <dbReference type="Proteomes" id="UP001214250"/>
    </source>
</evidence>
<evidence type="ECO:0000259" key="4">
    <source>
        <dbReference type="SMART" id="SM00062"/>
    </source>
</evidence>
<dbReference type="Pfam" id="PF00497">
    <property type="entry name" value="SBP_bac_3"/>
    <property type="match status" value="1"/>
</dbReference>
<dbReference type="EMBL" id="CP117811">
    <property type="protein sequence ID" value="WDE96299.1"/>
    <property type="molecule type" value="Genomic_DNA"/>
</dbReference>
<evidence type="ECO:0000256" key="1">
    <source>
        <dbReference type="ARBA" id="ARBA00004339"/>
    </source>
</evidence>